<keyword evidence="1" id="KW-0175">Coiled coil</keyword>
<organism evidence="3 4">
    <name type="scientific">Aliterella atlantica CENA595</name>
    <dbReference type="NCBI Taxonomy" id="1618023"/>
    <lineage>
        <taxon>Bacteria</taxon>
        <taxon>Bacillati</taxon>
        <taxon>Cyanobacteriota</taxon>
        <taxon>Cyanophyceae</taxon>
        <taxon>Chroococcidiopsidales</taxon>
        <taxon>Aliterellaceae</taxon>
        <taxon>Aliterella</taxon>
    </lineage>
</organism>
<comment type="caution">
    <text evidence="3">The sequence shown here is derived from an EMBL/GenBank/DDBJ whole genome shotgun (WGS) entry which is preliminary data.</text>
</comment>
<evidence type="ECO:0000256" key="2">
    <source>
        <dbReference type="SAM" id="Phobius"/>
    </source>
</evidence>
<dbReference type="STRING" id="1618023.UH38_09610"/>
<evidence type="ECO:0000256" key="1">
    <source>
        <dbReference type="SAM" id="Coils"/>
    </source>
</evidence>
<dbReference type="EMBL" id="JYON01000008">
    <property type="protein sequence ID" value="KJH71964.1"/>
    <property type="molecule type" value="Genomic_DNA"/>
</dbReference>
<accession>A0A0D8ZU21</accession>
<keyword evidence="4" id="KW-1185">Reference proteome</keyword>
<keyword evidence="2" id="KW-0472">Membrane</keyword>
<feature type="transmembrane region" description="Helical" evidence="2">
    <location>
        <begin position="444"/>
        <end position="462"/>
    </location>
</feature>
<gene>
    <name evidence="3" type="ORF">UH38_09610</name>
</gene>
<feature type="coiled-coil region" evidence="1">
    <location>
        <begin position="240"/>
        <end position="287"/>
    </location>
</feature>
<keyword evidence="2" id="KW-0812">Transmembrane</keyword>
<feature type="coiled-coil region" evidence="1">
    <location>
        <begin position="502"/>
        <end position="563"/>
    </location>
</feature>
<feature type="transmembrane region" description="Helical" evidence="2">
    <location>
        <begin position="483"/>
        <end position="502"/>
    </location>
</feature>
<dbReference type="Proteomes" id="UP000032452">
    <property type="component" value="Unassembled WGS sequence"/>
</dbReference>
<proteinExistence type="predicted"/>
<reference evidence="3 4" key="1">
    <citation type="submission" date="2015-02" db="EMBL/GenBank/DDBJ databases">
        <title>Draft genome of a novel marine cyanobacterium (Chroococcales) isolated from South Atlantic Ocean.</title>
        <authorList>
            <person name="Rigonato J."/>
            <person name="Alvarenga D.O."/>
            <person name="Branco L.H."/>
            <person name="Varani A.M."/>
            <person name="Brandini F.P."/>
            <person name="Fiore M.F."/>
        </authorList>
    </citation>
    <scope>NUCLEOTIDE SEQUENCE [LARGE SCALE GENOMIC DNA]</scope>
    <source>
        <strain evidence="3 4">CENA595</strain>
    </source>
</reference>
<keyword evidence="2" id="KW-1133">Transmembrane helix</keyword>
<dbReference type="AlphaFoldDB" id="A0A0D8ZU21"/>
<name>A0A0D8ZU21_9CYAN</name>
<protein>
    <submittedName>
        <fullName evidence="3">Uncharacterized protein</fullName>
    </submittedName>
</protein>
<sequence>MLTKSEKLAQRIQETQEFISDKTSQDATFAAISQELKKISNTLSKGKLVVQILSNNSVAAQALHNFLGNYKTLQDFYQFCIDTLPNQPEQNTPMSNELQQLANCDVLCIVVDLKQMSENEQWVIKQASNTYAVKKIVVVEVPNNSYLDRMTQANISEVEAWMQSYNFEPSIEIFPVFLSPFYPNAQLLTIEPNLEDSLDKLGKTLETLVKRRPEDILIKRITTQTLFQIGQIERIFDMDAELLKQQIRQAEEKLSSLRQSDSTEGLKEQAEQALKQVNEDKEKFFRQVKLEFNQSKAELLDGFNRKSILYKIQSFTDNLQPSVVRRGSAKYVQLQADNAQNSADINIDMMHLCYSNLSFWTIAQWEQIYTSYGEGGLSYFFQKTYTTLNLIPSFKFRASLFQTNCDRTCFQKSLKDLVAGVRCESYYKKVSVGSYLIRQVRNQWMGVMFLLTFITMTGLSSSNRRDFMKDIFKPLYGFKNQPILLTLGLAIPLCFLFLLLFYNYSQDSQQKLEDEARKLKKELQNYYQSFAKISVEKLSQDLISALEAEEERLRRIIDSFREHLIAHLSELKTDRVFIKSDLENLLVQQKGLDKARADLQKLKRI</sequence>
<evidence type="ECO:0000313" key="3">
    <source>
        <dbReference type="EMBL" id="KJH71964.1"/>
    </source>
</evidence>
<evidence type="ECO:0000313" key="4">
    <source>
        <dbReference type="Proteomes" id="UP000032452"/>
    </source>
</evidence>